<accession>A0A4S3PK32</accession>
<evidence type="ECO:0008006" key="5">
    <source>
        <dbReference type="Google" id="ProtNLM"/>
    </source>
</evidence>
<dbReference type="InterPro" id="IPR018337">
    <property type="entry name" value="Cell_wall/Cho-bd_repeat"/>
</dbReference>
<evidence type="ECO:0000256" key="2">
    <source>
        <dbReference type="PROSITE-ProRule" id="PRU00591"/>
    </source>
</evidence>
<dbReference type="PROSITE" id="PS51170">
    <property type="entry name" value="CW"/>
    <property type="match status" value="2"/>
</dbReference>
<evidence type="ECO:0000256" key="1">
    <source>
        <dbReference type="ARBA" id="ARBA00022737"/>
    </source>
</evidence>
<dbReference type="Pfam" id="PF19127">
    <property type="entry name" value="Choline_bind_3"/>
    <property type="match status" value="1"/>
</dbReference>
<feature type="repeat" description="Cell wall-binding" evidence="2">
    <location>
        <begin position="22"/>
        <end position="41"/>
    </location>
</feature>
<dbReference type="Gene3D" id="2.10.270.10">
    <property type="entry name" value="Cholin Binding"/>
    <property type="match status" value="1"/>
</dbReference>
<organism evidence="3 4">
    <name type="scientific">Bacillus timonensis</name>
    <dbReference type="NCBI Taxonomy" id="1033734"/>
    <lineage>
        <taxon>Bacteria</taxon>
        <taxon>Bacillati</taxon>
        <taxon>Bacillota</taxon>
        <taxon>Bacilli</taxon>
        <taxon>Bacillales</taxon>
        <taxon>Bacillaceae</taxon>
        <taxon>Bacillus</taxon>
    </lineage>
</organism>
<keyword evidence="4" id="KW-1185">Reference proteome</keyword>
<comment type="caution">
    <text evidence="3">The sequence shown here is derived from an EMBL/GenBank/DDBJ whole genome shotgun (WGS) entry which is preliminary data.</text>
</comment>
<protein>
    <recommendedName>
        <fullName evidence="5">N-acetylmuramoyl-L-alanine amidase family protein</fullName>
    </recommendedName>
</protein>
<keyword evidence="1" id="KW-0677">Repeat</keyword>
<dbReference type="SUPFAM" id="SSF69360">
    <property type="entry name" value="Cell wall binding repeat"/>
    <property type="match status" value="1"/>
</dbReference>
<sequence length="60" mass="6796">MKTGWLKESNSWYYLASSGAMQTGWRVIGNKWYYFYGSGKMAANTTIGGYRLGSDGAWIR</sequence>
<proteinExistence type="predicted"/>
<feature type="repeat" description="Cell wall-binding" evidence="2">
    <location>
        <begin position="2"/>
        <end position="21"/>
    </location>
</feature>
<dbReference type="OrthoDB" id="9813368at2"/>
<name>A0A4S3PK32_9BACI</name>
<dbReference type="Proteomes" id="UP000306477">
    <property type="component" value="Unassembled WGS sequence"/>
</dbReference>
<evidence type="ECO:0000313" key="3">
    <source>
        <dbReference type="EMBL" id="THE09325.1"/>
    </source>
</evidence>
<dbReference type="EMBL" id="SLUB01000086">
    <property type="protein sequence ID" value="THE09325.1"/>
    <property type="molecule type" value="Genomic_DNA"/>
</dbReference>
<gene>
    <name evidence="3" type="ORF">E1I69_22775</name>
</gene>
<reference evidence="3 4" key="1">
    <citation type="journal article" date="2019" name="Indoor Air">
        <title>Impacts of indoor surface finishes on bacterial viability.</title>
        <authorList>
            <person name="Hu J."/>
            <person name="Maamar S.B."/>
            <person name="Glawe A.J."/>
            <person name="Gottel N."/>
            <person name="Gilbert J.A."/>
            <person name="Hartmann E.M."/>
        </authorList>
    </citation>
    <scope>NUCLEOTIDE SEQUENCE [LARGE SCALE GENOMIC DNA]</scope>
    <source>
        <strain evidence="3 4">AF060A6</strain>
    </source>
</reference>
<dbReference type="AlphaFoldDB" id="A0A4S3PK32"/>
<evidence type="ECO:0000313" key="4">
    <source>
        <dbReference type="Proteomes" id="UP000306477"/>
    </source>
</evidence>